<gene>
    <name evidence="2" type="ORF">K529_001590</name>
</gene>
<dbReference type="AlphaFoldDB" id="A0A1B0ZYM9"/>
<feature type="domain" description="KilA-N DNA-binding" evidence="1">
    <location>
        <begin position="10"/>
        <end position="93"/>
    </location>
</feature>
<dbReference type="RefSeq" id="WP_005626872.1">
    <property type="nucleotide sequence ID" value="NZ_CP015230.1"/>
</dbReference>
<protein>
    <recommendedName>
        <fullName evidence="1">KilA-N DNA-binding domain-containing protein</fullName>
    </recommendedName>
</protein>
<dbReference type="EMBL" id="CP015230">
    <property type="protein sequence ID" value="ANP39445.1"/>
    <property type="molecule type" value="Genomic_DNA"/>
</dbReference>
<sequence>MTDETLTTPQIFTFRGQPVIRDADLAALFSYTTGNLNKLVNNNAERFGEDFAFRLNEDEFADLKFQLGISKAHGGQRHPPMMYTEHGAVMAATLMRSPRAAEASRFVVRTFVAARRGLLSKSKGQNLPLSLPVNDLLPLASSERSGLVTKLDAALGRVLDAIADPVQETSVRDEARTIALEGLSAIKAHLKKQDIANEKTLAEVHKLLKEAEAIDAEISARHIENNHRQLAYLAKQLRIVIEVQRYLEQGDVDTLLAVLTDLGS</sequence>
<dbReference type="InterPro" id="IPR018873">
    <property type="entry name" value="KilA-N_DNA-bd_domain"/>
</dbReference>
<dbReference type="KEGG" id="rmb:K529_001590"/>
<dbReference type="Pfam" id="PF10543">
    <property type="entry name" value="ORF6N"/>
    <property type="match status" value="1"/>
</dbReference>
<dbReference type="Proteomes" id="UP000013243">
    <property type="component" value="Chromosome"/>
</dbReference>
<organism evidence="2 3">
    <name type="scientific">Tritonibacter mobilis F1926</name>
    <dbReference type="NCBI Taxonomy" id="1265309"/>
    <lineage>
        <taxon>Bacteria</taxon>
        <taxon>Pseudomonadati</taxon>
        <taxon>Pseudomonadota</taxon>
        <taxon>Alphaproteobacteria</taxon>
        <taxon>Rhodobacterales</taxon>
        <taxon>Paracoccaceae</taxon>
        <taxon>Tritonibacter</taxon>
    </lineage>
</organism>
<evidence type="ECO:0000259" key="1">
    <source>
        <dbReference type="Pfam" id="PF10543"/>
    </source>
</evidence>
<dbReference type="STRING" id="1265309.K529_001590"/>
<name>A0A1B0ZYM9_9RHOB</name>
<reference evidence="2 3" key="1">
    <citation type="journal article" date="2016" name="ISME J.">
        <title>Global occurrence and heterogeneity of the Roseobacter-clade species Ruegeria mobilis.</title>
        <authorList>
            <person name="Sonnenschein E."/>
            <person name="Gram L."/>
        </authorList>
    </citation>
    <scope>NUCLEOTIDE SEQUENCE [LARGE SCALE GENOMIC DNA]</scope>
    <source>
        <strain evidence="2 3">F1926</strain>
    </source>
</reference>
<accession>A0A1B0ZYM9</accession>
<dbReference type="OrthoDB" id="9816206at2"/>
<dbReference type="GeneID" id="28248484"/>
<proteinExistence type="predicted"/>
<evidence type="ECO:0000313" key="2">
    <source>
        <dbReference type="EMBL" id="ANP39445.1"/>
    </source>
</evidence>
<evidence type="ECO:0000313" key="3">
    <source>
        <dbReference type="Proteomes" id="UP000013243"/>
    </source>
</evidence>